<dbReference type="Proteomes" id="UP000267804">
    <property type="component" value="Chromosome"/>
</dbReference>
<evidence type="ECO:0000313" key="2">
    <source>
        <dbReference type="Proteomes" id="UP000267804"/>
    </source>
</evidence>
<gene>
    <name evidence="1" type="ORF">CSH63_27510</name>
</gene>
<reference evidence="1 2" key="1">
    <citation type="submission" date="2017-10" db="EMBL/GenBank/DDBJ databases">
        <title>Integration of genomic and chemical information greatly accelerates assignment of the full stereostructure of myelolactone, a potent inhibitor of myeloma from a marine-derived Micromonospora.</title>
        <authorList>
            <person name="Kim M.C."/>
            <person name="Machado H."/>
            <person name="Jensen P.R."/>
            <person name="Fenical W."/>
        </authorList>
    </citation>
    <scope>NUCLEOTIDE SEQUENCE [LARGE SCALE GENOMIC DNA]</scope>
    <source>
        <strain evidence="1 2">CNY-010</strain>
    </source>
</reference>
<proteinExistence type="predicted"/>
<dbReference type="EMBL" id="CP024087">
    <property type="protein sequence ID" value="AYF31121.1"/>
    <property type="molecule type" value="Genomic_DNA"/>
</dbReference>
<dbReference type="KEGG" id="mtua:CSH63_27510"/>
<sequence>MTDRMDQVITAAVRQGFSARQTRTGTWVFSKGITTLIIERTPRTSREWMYMINALRGAGLRFPPRGE</sequence>
<accession>A0A386WSF5</accession>
<evidence type="ECO:0000313" key="1">
    <source>
        <dbReference type="EMBL" id="AYF31121.1"/>
    </source>
</evidence>
<organism evidence="1 2">
    <name type="scientific">Micromonospora tulbaghiae</name>
    <dbReference type="NCBI Taxonomy" id="479978"/>
    <lineage>
        <taxon>Bacteria</taxon>
        <taxon>Bacillati</taxon>
        <taxon>Actinomycetota</taxon>
        <taxon>Actinomycetes</taxon>
        <taxon>Micromonosporales</taxon>
        <taxon>Micromonosporaceae</taxon>
        <taxon>Micromonospora</taxon>
    </lineage>
</organism>
<dbReference type="AlphaFoldDB" id="A0A386WSF5"/>
<protein>
    <submittedName>
        <fullName evidence="1">Uncharacterized protein</fullName>
    </submittedName>
</protein>
<name>A0A386WSF5_9ACTN</name>